<dbReference type="Proteomes" id="UP001165240">
    <property type="component" value="Unassembled WGS sequence"/>
</dbReference>
<proteinExistence type="predicted"/>
<evidence type="ECO:0000313" key="1">
    <source>
        <dbReference type="EMBL" id="GMG75471.1"/>
    </source>
</evidence>
<evidence type="ECO:0000313" key="2">
    <source>
        <dbReference type="Proteomes" id="UP001165240"/>
    </source>
</evidence>
<gene>
    <name evidence="1" type="ORF">ShirakiTB12_39390</name>
</gene>
<organism evidence="1 2">
    <name type="scientific">Priestia megaterium</name>
    <name type="common">Bacillus megaterium</name>
    <dbReference type="NCBI Taxonomy" id="1404"/>
    <lineage>
        <taxon>Bacteria</taxon>
        <taxon>Bacillati</taxon>
        <taxon>Bacillota</taxon>
        <taxon>Bacilli</taxon>
        <taxon>Bacillales</taxon>
        <taxon>Bacillaceae</taxon>
        <taxon>Priestia</taxon>
    </lineage>
</organism>
<comment type="caution">
    <text evidence="1">The sequence shown here is derived from an EMBL/GenBank/DDBJ whole genome shotgun (WGS) entry which is preliminary data.</text>
</comment>
<dbReference type="AlphaFoldDB" id="A0AAX6BNW0"/>
<reference evidence="1" key="1">
    <citation type="journal article" date="2024" name="Appl Microbiol">
        <title>Effect of kuratsuki Bacillus and Priestia on Taste of Sake.</title>
        <authorList>
            <person name="Kobayashi K."/>
            <person name="Nishida H."/>
        </authorList>
    </citation>
    <scope>NUCLEOTIDE SEQUENCE</scope>
    <source>
        <strain evidence="1">B-12</strain>
    </source>
</reference>
<dbReference type="EMBL" id="BSYK01000001">
    <property type="protein sequence ID" value="GMG75471.1"/>
    <property type="molecule type" value="Genomic_DNA"/>
</dbReference>
<accession>A0AAX6BNW0</accession>
<protein>
    <submittedName>
        <fullName evidence="1">Uncharacterized protein</fullName>
    </submittedName>
</protein>
<sequence>MLENPTHSDFFIDIVNVDFMYVDEEAHQPPGESEVLQGNQQQRNKQLRLFISFVRLWIGII</sequence>
<name>A0AAX6BNW0_PRIMG</name>